<organism evidence="2 3">
    <name type="scientific">Thalassiosira oceanica</name>
    <name type="common">Marine diatom</name>
    <dbReference type="NCBI Taxonomy" id="159749"/>
    <lineage>
        <taxon>Eukaryota</taxon>
        <taxon>Sar</taxon>
        <taxon>Stramenopiles</taxon>
        <taxon>Ochrophyta</taxon>
        <taxon>Bacillariophyta</taxon>
        <taxon>Coscinodiscophyceae</taxon>
        <taxon>Thalassiosirophycidae</taxon>
        <taxon>Thalassiosirales</taxon>
        <taxon>Thalassiosiraceae</taxon>
        <taxon>Thalassiosira</taxon>
    </lineage>
</organism>
<feature type="compositionally biased region" description="Gly residues" evidence="1">
    <location>
        <begin position="1"/>
        <end position="10"/>
    </location>
</feature>
<sequence length="134" mass="13928">RSQAGAAGGRGGRDRGTGRGHAGVLGAEDTRARRRLHRHGGRAGREPHGRDGDPGDAVRDQVHGEGPGDRAGADPSSREGQRIPRTLRAGPEHGPEDGRGDGRAGGPAAGEERLQHHGDGDAARGPRPRHVQVR</sequence>
<comment type="caution">
    <text evidence="2">The sequence shown here is derived from an EMBL/GenBank/DDBJ whole genome shotgun (WGS) entry which is preliminary data.</text>
</comment>
<proteinExistence type="predicted"/>
<feature type="compositionally biased region" description="Basic residues" evidence="1">
    <location>
        <begin position="32"/>
        <end position="42"/>
    </location>
</feature>
<evidence type="ECO:0000313" key="2">
    <source>
        <dbReference type="EMBL" id="EJK62367.1"/>
    </source>
</evidence>
<accession>K0SVU2</accession>
<dbReference type="EMBL" id="AGNL01018941">
    <property type="protein sequence ID" value="EJK62367.1"/>
    <property type="molecule type" value="Genomic_DNA"/>
</dbReference>
<feature type="compositionally biased region" description="Basic and acidic residues" evidence="1">
    <location>
        <begin position="90"/>
        <end position="102"/>
    </location>
</feature>
<gene>
    <name evidence="2" type="ORF">THAOC_17027</name>
</gene>
<dbReference type="Proteomes" id="UP000266841">
    <property type="component" value="Unassembled WGS sequence"/>
</dbReference>
<feature type="compositionally biased region" description="Basic and acidic residues" evidence="1">
    <location>
        <begin position="43"/>
        <end position="82"/>
    </location>
</feature>
<keyword evidence="3" id="KW-1185">Reference proteome</keyword>
<feature type="compositionally biased region" description="Basic and acidic residues" evidence="1">
    <location>
        <begin position="110"/>
        <end position="124"/>
    </location>
</feature>
<feature type="non-terminal residue" evidence="2">
    <location>
        <position position="1"/>
    </location>
</feature>
<feature type="region of interest" description="Disordered" evidence="1">
    <location>
        <begin position="1"/>
        <end position="134"/>
    </location>
</feature>
<evidence type="ECO:0000313" key="3">
    <source>
        <dbReference type="Proteomes" id="UP000266841"/>
    </source>
</evidence>
<reference evidence="2 3" key="1">
    <citation type="journal article" date="2012" name="Genome Biol.">
        <title>Genome and low-iron response of an oceanic diatom adapted to chronic iron limitation.</title>
        <authorList>
            <person name="Lommer M."/>
            <person name="Specht M."/>
            <person name="Roy A.S."/>
            <person name="Kraemer L."/>
            <person name="Andreson R."/>
            <person name="Gutowska M.A."/>
            <person name="Wolf J."/>
            <person name="Bergner S.V."/>
            <person name="Schilhabel M.B."/>
            <person name="Klostermeier U.C."/>
            <person name="Beiko R.G."/>
            <person name="Rosenstiel P."/>
            <person name="Hippler M."/>
            <person name="Laroche J."/>
        </authorList>
    </citation>
    <scope>NUCLEOTIDE SEQUENCE [LARGE SCALE GENOMIC DNA]</scope>
    <source>
        <strain evidence="2 3">CCMP1005</strain>
    </source>
</reference>
<protein>
    <submittedName>
        <fullName evidence="2">Uncharacterized protein</fullName>
    </submittedName>
</protein>
<dbReference type="AlphaFoldDB" id="K0SVU2"/>
<name>K0SVU2_THAOC</name>
<evidence type="ECO:0000256" key="1">
    <source>
        <dbReference type="SAM" id="MobiDB-lite"/>
    </source>
</evidence>